<dbReference type="PROSITE" id="PS50928">
    <property type="entry name" value="ABC_TM1"/>
    <property type="match status" value="1"/>
</dbReference>
<dbReference type="PANTHER" id="PTHR43386:SF25">
    <property type="entry name" value="PEPTIDE ABC TRANSPORTER PERMEASE PROTEIN"/>
    <property type="match status" value="1"/>
</dbReference>
<dbReference type="EMBL" id="BAABKG010000001">
    <property type="protein sequence ID" value="GAA5140413.1"/>
    <property type="molecule type" value="Genomic_DNA"/>
</dbReference>
<evidence type="ECO:0000313" key="10">
    <source>
        <dbReference type="Proteomes" id="UP001500221"/>
    </source>
</evidence>
<evidence type="ECO:0000256" key="3">
    <source>
        <dbReference type="ARBA" id="ARBA00022475"/>
    </source>
</evidence>
<keyword evidence="2 7" id="KW-0813">Transport</keyword>
<feature type="transmembrane region" description="Helical" evidence="7">
    <location>
        <begin position="207"/>
        <end position="230"/>
    </location>
</feature>
<evidence type="ECO:0000256" key="7">
    <source>
        <dbReference type="RuleBase" id="RU363032"/>
    </source>
</evidence>
<feature type="transmembrane region" description="Helical" evidence="7">
    <location>
        <begin position="91"/>
        <end position="113"/>
    </location>
</feature>
<dbReference type="CDD" id="cd06261">
    <property type="entry name" value="TM_PBP2"/>
    <property type="match status" value="1"/>
</dbReference>
<comment type="similarity">
    <text evidence="7">Belongs to the binding-protein-dependent transport system permease family.</text>
</comment>
<evidence type="ECO:0000313" key="9">
    <source>
        <dbReference type="EMBL" id="GAA5140413.1"/>
    </source>
</evidence>
<comment type="caution">
    <text evidence="9">The sequence shown here is derived from an EMBL/GenBank/DDBJ whole genome shotgun (WGS) entry which is preliminary data.</text>
</comment>
<feature type="transmembrane region" description="Helical" evidence="7">
    <location>
        <begin position="28"/>
        <end position="48"/>
    </location>
</feature>
<dbReference type="RefSeq" id="WP_345453066.1">
    <property type="nucleotide sequence ID" value="NZ_BAABKG010000001.1"/>
</dbReference>
<dbReference type="Proteomes" id="UP001500221">
    <property type="component" value="Unassembled WGS sequence"/>
</dbReference>
<keyword evidence="4 7" id="KW-0812">Transmembrane</keyword>
<organism evidence="9 10">
    <name type="scientific">Nocardioides marinquilinus</name>
    <dbReference type="NCBI Taxonomy" id="1210400"/>
    <lineage>
        <taxon>Bacteria</taxon>
        <taxon>Bacillati</taxon>
        <taxon>Actinomycetota</taxon>
        <taxon>Actinomycetes</taxon>
        <taxon>Propionibacteriales</taxon>
        <taxon>Nocardioidaceae</taxon>
        <taxon>Nocardioides</taxon>
    </lineage>
</organism>
<feature type="transmembrane region" description="Helical" evidence="7">
    <location>
        <begin position="250"/>
        <end position="274"/>
    </location>
</feature>
<proteinExistence type="inferred from homology"/>
<evidence type="ECO:0000256" key="5">
    <source>
        <dbReference type="ARBA" id="ARBA00022989"/>
    </source>
</evidence>
<feature type="transmembrane region" description="Helical" evidence="7">
    <location>
        <begin position="125"/>
        <end position="157"/>
    </location>
</feature>
<dbReference type="InterPro" id="IPR035906">
    <property type="entry name" value="MetI-like_sf"/>
</dbReference>
<keyword evidence="10" id="KW-1185">Reference proteome</keyword>
<comment type="subcellular location">
    <subcellularLocation>
        <location evidence="1 7">Cell membrane</location>
        <topology evidence="1 7">Multi-pass membrane protein</topology>
    </subcellularLocation>
</comment>
<gene>
    <name evidence="9" type="ORF">GCM10023340_00510</name>
</gene>
<dbReference type="SUPFAM" id="SSF161098">
    <property type="entry name" value="MetI-like"/>
    <property type="match status" value="1"/>
</dbReference>
<evidence type="ECO:0000256" key="6">
    <source>
        <dbReference type="ARBA" id="ARBA00023136"/>
    </source>
</evidence>
<sequence length="284" mass="29650">MTVAEVEPAEGTTGRTWRRGVLLHGRGLLGLVLVTVVVAAGLLAPLIAPFGANEQIEGANLVGPGGAHLLGTDEVNRDIWSRVLFGIRVDLIVVFVAVPVGAVVGIAVGVATTMNGLADTLAQRLFDVVLAFPVLILGIGVTAVMGPGVVTVAVVIALAEVPVFGRLVRTSLLTIRALPYVESSRVMGAGTWWLMRRHMLPNSLEPLTVQLGVSMSVAVFIEGALSFLGLGVRPPDPSLGSLIRDGIRNVWQSPTFVVGPLVVVSMLVLGFLLISQALAAGRRA</sequence>
<protein>
    <submittedName>
        <fullName evidence="9">ABC transporter permease</fullName>
    </submittedName>
</protein>
<evidence type="ECO:0000256" key="1">
    <source>
        <dbReference type="ARBA" id="ARBA00004651"/>
    </source>
</evidence>
<dbReference type="InterPro" id="IPR050366">
    <property type="entry name" value="BP-dependent_transpt_permease"/>
</dbReference>
<evidence type="ECO:0000256" key="4">
    <source>
        <dbReference type="ARBA" id="ARBA00022692"/>
    </source>
</evidence>
<dbReference type="InterPro" id="IPR000515">
    <property type="entry name" value="MetI-like"/>
</dbReference>
<evidence type="ECO:0000256" key="2">
    <source>
        <dbReference type="ARBA" id="ARBA00022448"/>
    </source>
</evidence>
<keyword evidence="6 7" id="KW-0472">Membrane</keyword>
<dbReference type="PANTHER" id="PTHR43386">
    <property type="entry name" value="OLIGOPEPTIDE TRANSPORT SYSTEM PERMEASE PROTEIN APPC"/>
    <property type="match status" value="1"/>
</dbReference>
<name>A0ABP9P497_9ACTN</name>
<feature type="domain" description="ABC transmembrane type-1" evidence="8">
    <location>
        <begin position="87"/>
        <end position="275"/>
    </location>
</feature>
<dbReference type="Gene3D" id="1.10.3720.10">
    <property type="entry name" value="MetI-like"/>
    <property type="match status" value="1"/>
</dbReference>
<evidence type="ECO:0000259" key="8">
    <source>
        <dbReference type="PROSITE" id="PS50928"/>
    </source>
</evidence>
<accession>A0ABP9P497</accession>
<keyword evidence="3" id="KW-1003">Cell membrane</keyword>
<dbReference type="Pfam" id="PF00528">
    <property type="entry name" value="BPD_transp_1"/>
    <property type="match status" value="1"/>
</dbReference>
<keyword evidence="5 7" id="KW-1133">Transmembrane helix</keyword>
<reference evidence="10" key="1">
    <citation type="journal article" date="2019" name="Int. J. Syst. Evol. Microbiol.">
        <title>The Global Catalogue of Microorganisms (GCM) 10K type strain sequencing project: providing services to taxonomists for standard genome sequencing and annotation.</title>
        <authorList>
            <consortium name="The Broad Institute Genomics Platform"/>
            <consortium name="The Broad Institute Genome Sequencing Center for Infectious Disease"/>
            <person name="Wu L."/>
            <person name="Ma J."/>
        </authorList>
    </citation>
    <scope>NUCLEOTIDE SEQUENCE [LARGE SCALE GENOMIC DNA]</scope>
    <source>
        <strain evidence="10">JCM 18459</strain>
    </source>
</reference>